<proteinExistence type="predicted"/>
<dbReference type="EMBL" id="OD002882">
    <property type="protein sequence ID" value="CAD7406444.1"/>
    <property type="molecule type" value="Genomic_DNA"/>
</dbReference>
<reference evidence="1" key="1">
    <citation type="submission" date="2020-11" db="EMBL/GenBank/DDBJ databases">
        <authorList>
            <person name="Tran Van P."/>
        </authorList>
    </citation>
    <scope>NUCLEOTIDE SEQUENCE</scope>
</reference>
<protein>
    <submittedName>
        <fullName evidence="1">Uncharacterized protein</fullName>
    </submittedName>
</protein>
<sequence length="139" mass="15337">MRLQKVQASVEYPASLVALMGIPTTLQFIESQCRYGSVLIRLAIGWLNFPPIFGHWFLLANPLDDVVCLGIGSGTLSRRCGGVLLLQDILLPDDRRFNDHRSDTGLGGYGGTSVHTDVSNALKSWKQWKCQGSSCTKKR</sequence>
<name>A0A7R9D1M3_TIMPO</name>
<organism evidence="1">
    <name type="scientific">Timema poppense</name>
    <name type="common">Walking stick</name>
    <dbReference type="NCBI Taxonomy" id="170557"/>
    <lineage>
        <taxon>Eukaryota</taxon>
        <taxon>Metazoa</taxon>
        <taxon>Ecdysozoa</taxon>
        <taxon>Arthropoda</taxon>
        <taxon>Hexapoda</taxon>
        <taxon>Insecta</taxon>
        <taxon>Pterygota</taxon>
        <taxon>Neoptera</taxon>
        <taxon>Polyneoptera</taxon>
        <taxon>Phasmatodea</taxon>
        <taxon>Timematodea</taxon>
        <taxon>Timematoidea</taxon>
        <taxon>Timematidae</taxon>
        <taxon>Timema</taxon>
    </lineage>
</organism>
<evidence type="ECO:0000313" key="1">
    <source>
        <dbReference type="EMBL" id="CAD7406444.1"/>
    </source>
</evidence>
<accession>A0A7R9D1M3</accession>
<dbReference type="AlphaFoldDB" id="A0A7R9D1M3"/>
<gene>
    <name evidence="1" type="ORF">TPSB3V08_LOCUS5412</name>
</gene>